<dbReference type="GO" id="GO:0016616">
    <property type="term" value="F:oxidoreductase activity, acting on the CH-OH group of donors, NAD or NADP as acceptor"/>
    <property type="evidence" value="ECO:0007669"/>
    <property type="project" value="UniProtKB-ARBA"/>
</dbReference>
<evidence type="ECO:0000313" key="9">
    <source>
        <dbReference type="Proteomes" id="UP000236497"/>
    </source>
</evidence>
<dbReference type="EMBL" id="CVTD020000016">
    <property type="protein sequence ID" value="CRZ34694.1"/>
    <property type="molecule type" value="Genomic_DNA"/>
</dbReference>
<name>A0A0H5SGV0_HERHM</name>
<evidence type="ECO:0000256" key="2">
    <source>
        <dbReference type="ARBA" id="ARBA00022857"/>
    </source>
</evidence>
<accession>A0A0H5SGV0</accession>
<comment type="similarity">
    <text evidence="1">Belongs to the aldo/keto reductase family.</text>
</comment>
<evidence type="ECO:0000256" key="1">
    <source>
        <dbReference type="ARBA" id="ARBA00007905"/>
    </source>
</evidence>
<organism evidence="8 9">
    <name type="scientific">Herbinix hemicellulosilytica</name>
    <dbReference type="NCBI Taxonomy" id="1564487"/>
    <lineage>
        <taxon>Bacteria</taxon>
        <taxon>Bacillati</taxon>
        <taxon>Bacillota</taxon>
        <taxon>Clostridia</taxon>
        <taxon>Lachnospirales</taxon>
        <taxon>Lachnospiraceae</taxon>
        <taxon>Herbinix</taxon>
    </lineage>
</organism>
<dbReference type="PANTHER" id="PTHR43827:SF3">
    <property type="entry name" value="NADP-DEPENDENT OXIDOREDUCTASE DOMAIN-CONTAINING PROTEIN"/>
    <property type="match status" value="1"/>
</dbReference>
<protein>
    <submittedName>
        <fullName evidence="8">Glyoxal reductase</fullName>
        <ecNumber evidence="8">1.1.1.-</ecNumber>
    </submittedName>
</protein>
<dbReference type="PROSITE" id="PS00062">
    <property type="entry name" value="ALDOKETO_REDUCTASE_2"/>
    <property type="match status" value="1"/>
</dbReference>
<dbReference type="SUPFAM" id="SSF51430">
    <property type="entry name" value="NAD(P)-linked oxidoreductase"/>
    <property type="match status" value="1"/>
</dbReference>
<gene>
    <name evidence="8" type="primary">yvgN</name>
    <name evidence="8" type="ORF">HHT355_1493</name>
</gene>
<proteinExistence type="inferred from homology"/>
<evidence type="ECO:0000313" key="8">
    <source>
        <dbReference type="EMBL" id="CRZ34694.1"/>
    </source>
</evidence>
<dbReference type="PRINTS" id="PR00069">
    <property type="entry name" value="ALDKETRDTASE"/>
</dbReference>
<dbReference type="InterPro" id="IPR023210">
    <property type="entry name" value="NADP_OxRdtase_dom"/>
</dbReference>
<feature type="binding site" evidence="5">
    <location>
        <position position="114"/>
    </location>
    <ligand>
        <name>substrate</name>
    </ligand>
</feature>
<dbReference type="FunFam" id="3.20.20.100:FF:000015">
    <property type="entry name" value="Oxidoreductase, aldo/keto reductase family"/>
    <property type="match status" value="1"/>
</dbReference>
<dbReference type="Pfam" id="PF00248">
    <property type="entry name" value="Aldo_ket_red"/>
    <property type="match status" value="1"/>
</dbReference>
<dbReference type="PANTHER" id="PTHR43827">
    <property type="entry name" value="2,5-DIKETO-D-GLUCONIC ACID REDUCTASE"/>
    <property type="match status" value="1"/>
</dbReference>
<dbReference type="InterPro" id="IPR036812">
    <property type="entry name" value="NAD(P)_OxRdtase_dom_sf"/>
</dbReference>
<dbReference type="Gene3D" id="3.20.20.100">
    <property type="entry name" value="NADP-dependent oxidoreductase domain"/>
    <property type="match status" value="1"/>
</dbReference>
<reference evidence="8 9" key="1">
    <citation type="submission" date="2015-06" db="EMBL/GenBank/DDBJ databases">
        <authorList>
            <person name="Wibberg Daniel"/>
        </authorList>
    </citation>
    <scope>NUCLEOTIDE SEQUENCE [LARGE SCALE GENOMIC DNA]</scope>
    <source>
        <strain evidence="8 9">T3/55T</strain>
    </source>
</reference>
<keyword evidence="2" id="KW-0521">NADP</keyword>
<keyword evidence="9" id="KW-1185">Reference proteome</keyword>
<evidence type="ECO:0000259" key="7">
    <source>
        <dbReference type="Pfam" id="PF00248"/>
    </source>
</evidence>
<feature type="active site" description="Proton donor" evidence="4">
    <location>
        <position position="56"/>
    </location>
</feature>
<dbReference type="PROSITE" id="PS00798">
    <property type="entry name" value="ALDOKETO_REDUCTASE_1"/>
    <property type="match status" value="1"/>
</dbReference>
<evidence type="ECO:0000256" key="5">
    <source>
        <dbReference type="PIRSR" id="PIRSR000097-2"/>
    </source>
</evidence>
<dbReference type="InterPro" id="IPR020471">
    <property type="entry name" value="AKR"/>
</dbReference>
<dbReference type="EC" id="1.1.1.-" evidence="8"/>
<dbReference type="PIRSF" id="PIRSF000097">
    <property type="entry name" value="AKR"/>
    <property type="match status" value="1"/>
</dbReference>
<feature type="domain" description="NADP-dependent oxidoreductase" evidence="7">
    <location>
        <begin position="22"/>
        <end position="269"/>
    </location>
</feature>
<feature type="site" description="Lowers pKa of active site Tyr" evidence="6">
    <location>
        <position position="81"/>
    </location>
</feature>
<keyword evidence="3 8" id="KW-0560">Oxidoreductase</keyword>
<evidence type="ECO:0000256" key="6">
    <source>
        <dbReference type="PIRSR" id="PIRSR000097-3"/>
    </source>
</evidence>
<dbReference type="InterPro" id="IPR018170">
    <property type="entry name" value="Aldo/ket_reductase_CS"/>
</dbReference>
<dbReference type="CDD" id="cd19071">
    <property type="entry name" value="AKR_AKR1-5-like"/>
    <property type="match status" value="1"/>
</dbReference>
<dbReference type="Proteomes" id="UP000236497">
    <property type="component" value="Unassembled WGS sequence"/>
</dbReference>
<evidence type="ECO:0000256" key="4">
    <source>
        <dbReference type="PIRSR" id="PIRSR000097-1"/>
    </source>
</evidence>
<sequence>MNDLNSIQDCLVLINGVKIPCVGFGTWKLPDADSTVDLIKTAIDCGYRHIDTAFMYQNEKSVGKAIRTCGLSRSEIFVTSKLSNASHGYENTLKEFEQTMENLGIEYLDLYLIHWPRPLPVRETWKEANEGTWKAFEELYKAGKIKAIGVSNFMEHHLDALLDTANIAPMVNQLELHPRFVQRELVTYCKDRRMIVEAYSPLIRGDFDHPVLVEIAKKYNKSVAQVLLRWSIQQGFVPLPKASSKERILENADIFDFKLSDEDIEAMKVLEELGRTGSHPDTAPF</sequence>
<evidence type="ECO:0000256" key="3">
    <source>
        <dbReference type="ARBA" id="ARBA00023002"/>
    </source>
</evidence>
<dbReference type="AlphaFoldDB" id="A0A0H5SGV0"/>